<keyword evidence="2" id="KW-0238">DNA-binding</keyword>
<dbReference type="InterPro" id="IPR000485">
    <property type="entry name" value="AsnC-type_HTH_dom"/>
</dbReference>
<evidence type="ECO:0000313" key="7">
    <source>
        <dbReference type="Proteomes" id="UP000198309"/>
    </source>
</evidence>
<proteinExistence type="predicted"/>
<dbReference type="InterPro" id="IPR036390">
    <property type="entry name" value="WH_DNA-bd_sf"/>
</dbReference>
<dbReference type="PANTHER" id="PTHR30154">
    <property type="entry name" value="LEUCINE-RESPONSIVE REGULATORY PROTEIN"/>
    <property type="match status" value="1"/>
</dbReference>
<name>A0A239N2T5_9PSED</name>
<keyword evidence="1" id="KW-0805">Transcription regulation</keyword>
<dbReference type="EMBL" id="FNEC01000039">
    <property type="protein sequence ID" value="SDK47600.1"/>
    <property type="molecule type" value="Genomic_DNA"/>
</dbReference>
<dbReference type="SMART" id="SM00344">
    <property type="entry name" value="HTH_ASNC"/>
    <property type="match status" value="1"/>
</dbReference>
<evidence type="ECO:0000256" key="3">
    <source>
        <dbReference type="ARBA" id="ARBA00023163"/>
    </source>
</evidence>
<keyword evidence="7" id="KW-1185">Reference proteome</keyword>
<dbReference type="SUPFAM" id="SSF54909">
    <property type="entry name" value="Dimeric alpha+beta barrel"/>
    <property type="match status" value="1"/>
</dbReference>
<accession>A0A239N2T5</accession>
<dbReference type="EMBL" id="FZPC01000035">
    <property type="protein sequence ID" value="SNT48772.1"/>
    <property type="molecule type" value="Genomic_DNA"/>
</dbReference>
<dbReference type="InterPro" id="IPR011008">
    <property type="entry name" value="Dimeric_a/b-barrel"/>
</dbReference>
<dbReference type="Gene3D" id="1.10.10.10">
    <property type="entry name" value="Winged helix-like DNA-binding domain superfamily/Winged helix DNA-binding domain"/>
    <property type="match status" value="1"/>
</dbReference>
<reference evidence="5 8" key="1">
    <citation type="submission" date="2016-10" db="EMBL/GenBank/DDBJ databases">
        <authorList>
            <person name="de Groot N.N."/>
        </authorList>
    </citation>
    <scope>NUCLEOTIDE SEQUENCE [LARGE SCALE GENOMIC DNA]</scope>
    <source>
        <strain evidence="5 8">CCM 7361</strain>
    </source>
</reference>
<organism evidence="5 8">
    <name type="scientific">Pseudomonas delhiensis</name>
    <dbReference type="NCBI Taxonomy" id="366289"/>
    <lineage>
        <taxon>Bacteria</taxon>
        <taxon>Pseudomonadati</taxon>
        <taxon>Pseudomonadota</taxon>
        <taxon>Gammaproteobacteria</taxon>
        <taxon>Pseudomonadales</taxon>
        <taxon>Pseudomonadaceae</taxon>
        <taxon>Pseudomonas</taxon>
    </lineage>
</organism>
<reference evidence="6 7" key="2">
    <citation type="submission" date="2017-06" db="EMBL/GenBank/DDBJ databases">
        <authorList>
            <person name="Varghese N."/>
            <person name="Submissions S."/>
        </authorList>
    </citation>
    <scope>NUCLEOTIDE SEQUENCE [LARGE SCALE GENOMIC DNA]</scope>
    <source>
        <strain evidence="6 7">RLD-1</strain>
    </source>
</reference>
<dbReference type="InterPro" id="IPR019887">
    <property type="entry name" value="Tscrpt_reg_AsnC/Lrp_C"/>
</dbReference>
<evidence type="ECO:0000313" key="5">
    <source>
        <dbReference type="EMBL" id="SDK47600.1"/>
    </source>
</evidence>
<dbReference type="RefSeq" id="WP_089394204.1">
    <property type="nucleotide sequence ID" value="NZ_FNEC01000039.1"/>
</dbReference>
<evidence type="ECO:0000313" key="8">
    <source>
        <dbReference type="Proteomes" id="UP000199693"/>
    </source>
</evidence>
<dbReference type="GO" id="GO:0043200">
    <property type="term" value="P:response to amino acid"/>
    <property type="evidence" value="ECO:0007669"/>
    <property type="project" value="TreeGrafter"/>
</dbReference>
<dbReference type="Pfam" id="PF01037">
    <property type="entry name" value="AsnC_trans_reg"/>
    <property type="match status" value="1"/>
</dbReference>
<dbReference type="Gene3D" id="3.30.70.920">
    <property type="match status" value="1"/>
</dbReference>
<sequence length="145" mass="16292">MTDEIDQLLIAALMEDSRLSLKALAQVSGLSAPSVGERLRKLEERGVIRGYTLEVEPKAFGYLLQAIVRVRPLPGRLHEVERQIQAIPEFTECDKITGDDCFVARLCVRDMEQLDTLLDRLNAYAETSTAIVKKTPVKRRLPPMA</sequence>
<dbReference type="SUPFAM" id="SSF46785">
    <property type="entry name" value="Winged helix' DNA-binding domain"/>
    <property type="match status" value="1"/>
</dbReference>
<dbReference type="PROSITE" id="PS50956">
    <property type="entry name" value="HTH_ASNC_2"/>
    <property type="match status" value="1"/>
</dbReference>
<protein>
    <submittedName>
        <fullName evidence="5">Transcriptional regulator, AsnC family</fullName>
    </submittedName>
</protein>
<dbReference type="PRINTS" id="PR00033">
    <property type="entry name" value="HTHASNC"/>
</dbReference>
<dbReference type="PANTHER" id="PTHR30154:SF51">
    <property type="entry name" value="ASNC-FAMILY TRANSCRIPTIONAL REGULATORY PROTEIN"/>
    <property type="match status" value="1"/>
</dbReference>
<feature type="domain" description="HTH asnC-type" evidence="4">
    <location>
        <begin position="1"/>
        <end position="63"/>
    </location>
</feature>
<dbReference type="Proteomes" id="UP000198309">
    <property type="component" value="Unassembled WGS sequence"/>
</dbReference>
<dbReference type="Pfam" id="PF13412">
    <property type="entry name" value="HTH_24"/>
    <property type="match status" value="1"/>
</dbReference>
<dbReference type="GO" id="GO:0005829">
    <property type="term" value="C:cytosol"/>
    <property type="evidence" value="ECO:0007669"/>
    <property type="project" value="TreeGrafter"/>
</dbReference>
<keyword evidence="3" id="KW-0804">Transcription</keyword>
<evidence type="ECO:0000256" key="1">
    <source>
        <dbReference type="ARBA" id="ARBA00023015"/>
    </source>
</evidence>
<gene>
    <name evidence="5" type="ORF">SAMN05216189_103939</name>
    <name evidence="6" type="ORF">SAMN06295949_13516</name>
</gene>
<dbReference type="InterPro" id="IPR019888">
    <property type="entry name" value="Tscrpt_reg_AsnC-like"/>
</dbReference>
<dbReference type="AlphaFoldDB" id="A0A239N2T5"/>
<evidence type="ECO:0000259" key="4">
    <source>
        <dbReference type="PROSITE" id="PS50956"/>
    </source>
</evidence>
<evidence type="ECO:0000256" key="2">
    <source>
        <dbReference type="ARBA" id="ARBA00023125"/>
    </source>
</evidence>
<dbReference type="InterPro" id="IPR036388">
    <property type="entry name" value="WH-like_DNA-bd_sf"/>
</dbReference>
<dbReference type="GO" id="GO:0043565">
    <property type="term" value="F:sequence-specific DNA binding"/>
    <property type="evidence" value="ECO:0007669"/>
    <property type="project" value="InterPro"/>
</dbReference>
<evidence type="ECO:0000313" key="6">
    <source>
        <dbReference type="EMBL" id="SNT48772.1"/>
    </source>
</evidence>
<dbReference type="Proteomes" id="UP000199693">
    <property type="component" value="Unassembled WGS sequence"/>
</dbReference>